<dbReference type="SMART" id="SM00382">
    <property type="entry name" value="AAA"/>
    <property type="match status" value="1"/>
</dbReference>
<accession>A0A3B1DVR2</accession>
<keyword evidence="3" id="KW-0547">Nucleotide-binding</keyword>
<feature type="domain" description="ABC transporter" evidence="5">
    <location>
        <begin position="8"/>
        <end position="220"/>
    </location>
</feature>
<dbReference type="InterPro" id="IPR050095">
    <property type="entry name" value="ECF_ABC_transporter_ATP-bd"/>
</dbReference>
<organism evidence="6">
    <name type="scientific">hydrothermal vent metagenome</name>
    <dbReference type="NCBI Taxonomy" id="652676"/>
    <lineage>
        <taxon>unclassified sequences</taxon>
        <taxon>metagenomes</taxon>
        <taxon>ecological metagenomes</taxon>
    </lineage>
</organism>
<evidence type="ECO:0000256" key="2">
    <source>
        <dbReference type="ARBA" id="ARBA00022448"/>
    </source>
</evidence>
<dbReference type="InterPro" id="IPR017871">
    <property type="entry name" value="ABC_transporter-like_CS"/>
</dbReference>
<comment type="similarity">
    <text evidence="1">Belongs to the ABC transporter superfamily.</text>
</comment>
<proteinExistence type="inferred from homology"/>
<dbReference type="PROSITE" id="PS00211">
    <property type="entry name" value="ABC_TRANSPORTER_1"/>
    <property type="match status" value="1"/>
</dbReference>
<dbReference type="InterPro" id="IPR003593">
    <property type="entry name" value="AAA+_ATPase"/>
</dbReference>
<evidence type="ECO:0000313" key="6">
    <source>
        <dbReference type="EMBL" id="VAX32817.1"/>
    </source>
</evidence>
<keyword evidence="2" id="KW-0813">Transport</keyword>
<keyword evidence="4" id="KW-0067">ATP-binding</keyword>
<dbReference type="InterPro" id="IPR027417">
    <property type="entry name" value="P-loop_NTPase"/>
</dbReference>
<dbReference type="GO" id="GO:0005524">
    <property type="term" value="F:ATP binding"/>
    <property type="evidence" value="ECO:0007669"/>
    <property type="project" value="UniProtKB-KW"/>
</dbReference>
<dbReference type="PANTHER" id="PTHR43553:SF24">
    <property type="entry name" value="ENERGY-COUPLING FACTOR TRANSPORTER ATP-BINDING PROTEIN ECFA1"/>
    <property type="match status" value="1"/>
</dbReference>
<protein>
    <submittedName>
        <fullName evidence="6">ATPase component NikO of energizing module of nickel ECF transporter</fullName>
    </submittedName>
</protein>
<dbReference type="PANTHER" id="PTHR43553">
    <property type="entry name" value="HEAVY METAL TRANSPORTER"/>
    <property type="match status" value="1"/>
</dbReference>
<reference evidence="6" key="1">
    <citation type="submission" date="2018-06" db="EMBL/GenBank/DDBJ databases">
        <authorList>
            <person name="Zhirakovskaya E."/>
        </authorList>
    </citation>
    <scope>NUCLEOTIDE SEQUENCE</scope>
</reference>
<dbReference type="GO" id="GO:0043190">
    <property type="term" value="C:ATP-binding cassette (ABC) transporter complex"/>
    <property type="evidence" value="ECO:0007669"/>
    <property type="project" value="TreeGrafter"/>
</dbReference>
<dbReference type="SUPFAM" id="SSF52540">
    <property type="entry name" value="P-loop containing nucleoside triphosphate hydrolases"/>
    <property type="match status" value="1"/>
</dbReference>
<dbReference type="CDD" id="cd03225">
    <property type="entry name" value="ABC_cobalt_CbiO_domain1"/>
    <property type="match status" value="1"/>
</dbReference>
<dbReference type="InterPro" id="IPR003439">
    <property type="entry name" value="ABC_transporter-like_ATP-bd"/>
</dbReference>
<dbReference type="EMBL" id="UOGH01000270">
    <property type="protein sequence ID" value="VAX32817.1"/>
    <property type="molecule type" value="Genomic_DNA"/>
</dbReference>
<dbReference type="InterPro" id="IPR015856">
    <property type="entry name" value="ABC_transpr_CbiO/EcfA_su"/>
</dbReference>
<evidence type="ECO:0000259" key="5">
    <source>
        <dbReference type="PROSITE" id="PS50893"/>
    </source>
</evidence>
<evidence type="ECO:0000256" key="4">
    <source>
        <dbReference type="ARBA" id="ARBA00022840"/>
    </source>
</evidence>
<dbReference type="Pfam" id="PF00005">
    <property type="entry name" value="ABC_tran"/>
    <property type="match status" value="1"/>
</dbReference>
<evidence type="ECO:0000256" key="3">
    <source>
        <dbReference type="ARBA" id="ARBA00022741"/>
    </source>
</evidence>
<name>A0A3B1DVR2_9ZZZZ</name>
<dbReference type="Gene3D" id="3.40.50.300">
    <property type="entry name" value="P-loop containing nucleotide triphosphate hydrolases"/>
    <property type="match status" value="1"/>
</dbReference>
<gene>
    <name evidence="6" type="ORF">MNBD_NITROSPIRAE02-448</name>
</gene>
<sequence length="220" mass="24939">MNNEENLIELRNLSFAYPYGKPVFNDLNFSLKKGDRVGLIGPNGAGKTTLFHLVMGLLKPDSGEIRVFEKVRKTEEDFSEIRQRIGLLFQDSDDQLFSPTVEEDIAFGPLNLGKSHDEARIIVRETCKALGLEGFEKKITYRLSGGEKRLVALATVVAMNPECFLFDEPTAGLDETTRKRFLNYLKEHVDTFIIISHSHEFLKGATDRVFRLNEGRITLV</sequence>
<dbReference type="GO" id="GO:0042626">
    <property type="term" value="F:ATPase-coupled transmembrane transporter activity"/>
    <property type="evidence" value="ECO:0007669"/>
    <property type="project" value="TreeGrafter"/>
</dbReference>
<evidence type="ECO:0000256" key="1">
    <source>
        <dbReference type="ARBA" id="ARBA00005417"/>
    </source>
</evidence>
<dbReference type="AlphaFoldDB" id="A0A3B1DVR2"/>
<dbReference type="PROSITE" id="PS50893">
    <property type="entry name" value="ABC_TRANSPORTER_2"/>
    <property type="match status" value="1"/>
</dbReference>
<dbReference type="GO" id="GO:0016887">
    <property type="term" value="F:ATP hydrolysis activity"/>
    <property type="evidence" value="ECO:0007669"/>
    <property type="project" value="InterPro"/>
</dbReference>